<organism evidence="2 3">
    <name type="scientific">Polycladomyces abyssicola</name>
    <dbReference type="NCBI Taxonomy" id="1125966"/>
    <lineage>
        <taxon>Bacteria</taxon>
        <taxon>Bacillati</taxon>
        <taxon>Bacillota</taxon>
        <taxon>Bacilli</taxon>
        <taxon>Bacillales</taxon>
        <taxon>Thermoactinomycetaceae</taxon>
        <taxon>Polycladomyces</taxon>
    </lineage>
</organism>
<protein>
    <submittedName>
        <fullName evidence="2">Uncharacterized protein</fullName>
    </submittedName>
</protein>
<keyword evidence="3" id="KW-1185">Reference proteome</keyword>
<evidence type="ECO:0000313" key="3">
    <source>
        <dbReference type="Proteomes" id="UP000677436"/>
    </source>
</evidence>
<evidence type="ECO:0000256" key="1">
    <source>
        <dbReference type="SAM" id="Phobius"/>
    </source>
</evidence>
<reference evidence="2" key="1">
    <citation type="journal article" date="2013" name="Int. J. Syst. Evol. Microbiol.">
        <title>Polycladomyces abyssicola gen. nov., sp. nov., a thermophilic filamentous bacterium isolated from hemipelagic sediment.</title>
        <authorList>
            <person name="Tsubouchi T."/>
            <person name="Shimane Y."/>
            <person name="Mori K."/>
            <person name="Usui K."/>
            <person name="Hiraki T."/>
            <person name="Tame A."/>
            <person name="Uematsu K."/>
            <person name="Maruyama T."/>
            <person name="Hatada Y."/>
        </authorList>
    </citation>
    <scope>NUCLEOTIDE SEQUENCE</scope>
    <source>
        <strain evidence="2">JIR-001</strain>
    </source>
</reference>
<name>A0A8D5UGT1_9BACL</name>
<gene>
    <name evidence="2" type="ORF">JIR001_27530</name>
</gene>
<dbReference type="Proteomes" id="UP000677436">
    <property type="component" value="Chromosome"/>
</dbReference>
<sequence>MGRKKKNQTEVKAVDPIVTLTHDLKRVVLWTAIAVGTAAVLALTIPSF</sequence>
<keyword evidence="1" id="KW-1133">Transmembrane helix</keyword>
<accession>A0A8D5UGT1</accession>
<proteinExistence type="predicted"/>
<reference evidence="2" key="2">
    <citation type="journal article" date="2021" name="Microbiol. Resour. Announc.">
        <title>Complete Genome Sequence of Polycladomyces abyssicola JIR-001T, Isolated from Hemipelagic Sediment in Deep Seawater.</title>
        <authorList>
            <person name="Tsubouchi T."/>
            <person name="Kaneko Y."/>
        </authorList>
    </citation>
    <scope>NUCLEOTIDE SEQUENCE</scope>
    <source>
        <strain evidence="2">JIR-001</strain>
    </source>
</reference>
<keyword evidence="1" id="KW-0812">Transmembrane</keyword>
<feature type="transmembrane region" description="Helical" evidence="1">
    <location>
        <begin position="27"/>
        <end position="45"/>
    </location>
</feature>
<dbReference type="KEGG" id="pabs:JIR001_27530"/>
<keyword evidence="1" id="KW-0472">Membrane</keyword>
<dbReference type="EMBL" id="AP024601">
    <property type="protein sequence ID" value="BCU82970.1"/>
    <property type="molecule type" value="Genomic_DNA"/>
</dbReference>
<evidence type="ECO:0000313" key="2">
    <source>
        <dbReference type="EMBL" id="BCU82970.1"/>
    </source>
</evidence>
<dbReference type="AlphaFoldDB" id="A0A8D5UGT1"/>
<dbReference type="RefSeq" id="WP_212773250.1">
    <property type="nucleotide sequence ID" value="NZ_AP024601.1"/>
</dbReference>